<dbReference type="Proteomes" id="UP000748752">
    <property type="component" value="Unassembled WGS sequence"/>
</dbReference>
<protein>
    <submittedName>
        <fullName evidence="1">Uncharacterized protein</fullName>
    </submittedName>
</protein>
<evidence type="ECO:0000313" key="2">
    <source>
        <dbReference type="Proteomes" id="UP000748752"/>
    </source>
</evidence>
<reference evidence="1 2" key="1">
    <citation type="journal article" date="2020" name="Microorganisms">
        <title>Osmotic Adaptation and Compatible Solute Biosynthesis of Phototrophic Bacteria as Revealed from Genome Analyses.</title>
        <authorList>
            <person name="Imhoff J.F."/>
            <person name="Rahn T."/>
            <person name="Kunzel S."/>
            <person name="Keller A."/>
            <person name="Neulinger S.C."/>
        </authorList>
    </citation>
    <scope>NUCLEOTIDE SEQUENCE [LARGE SCALE GENOMIC DNA]</scope>
    <source>
        <strain evidence="1 2">DSM 6210</strain>
    </source>
</reference>
<proteinExistence type="predicted"/>
<organism evidence="1 2">
    <name type="scientific">Thiohalocapsa halophila</name>
    <dbReference type="NCBI Taxonomy" id="69359"/>
    <lineage>
        <taxon>Bacteria</taxon>
        <taxon>Pseudomonadati</taxon>
        <taxon>Pseudomonadota</taxon>
        <taxon>Gammaproteobacteria</taxon>
        <taxon>Chromatiales</taxon>
        <taxon>Chromatiaceae</taxon>
        <taxon>Thiohalocapsa</taxon>
    </lineage>
</organism>
<accession>A0ABS1CIE3</accession>
<comment type="caution">
    <text evidence="1">The sequence shown here is derived from an EMBL/GenBank/DDBJ whole genome shotgun (WGS) entry which is preliminary data.</text>
</comment>
<dbReference type="RefSeq" id="WP_200238280.1">
    <property type="nucleotide sequence ID" value="NZ_NRRV01000030.1"/>
</dbReference>
<sequence length="382" mass="42167">MRIELTDEAALSSLPWGDLKSYLDAQGWTLVDRIGDKALVYRPGDGSREAVEILVPARDDLGDYALRMAEAVRILADVEQRSALAVYGDITVSGLDVVRLRAATADADGAIAIEQGVTLYREAENLMLSAACAAVDPRRNYHLRKVTEATDYLKSVRLGPSERGSYVLTVFSPVQPRLGDQQRLEFGDEPFSRTVTLRLADALGAAKRAADRAVSDGAFAPFDASVAEGVSANLCEAVARLAEAARGIDIGLSWARTRPAGRRNQRFHFSPDVADVLREAASVFRRSEPLTDERLSGFVIALDRPVEHFDGSATLRVLLEDKPKRVRVRFEQSVYAQVIRAFQEKLVLSLRGDLYPVGQRWEIRNPREIRVEEDQDADAADD</sequence>
<dbReference type="EMBL" id="NRRV01000030">
    <property type="protein sequence ID" value="MBK1631680.1"/>
    <property type="molecule type" value="Genomic_DNA"/>
</dbReference>
<keyword evidence="2" id="KW-1185">Reference proteome</keyword>
<name>A0ABS1CIE3_9GAMM</name>
<evidence type="ECO:0000313" key="1">
    <source>
        <dbReference type="EMBL" id="MBK1631680.1"/>
    </source>
</evidence>
<gene>
    <name evidence="1" type="ORF">CKO31_13175</name>
</gene>